<protein>
    <submittedName>
        <fullName evidence="2">Uncharacterized protein</fullName>
    </submittedName>
</protein>
<feature type="region of interest" description="Disordered" evidence="1">
    <location>
        <begin position="391"/>
        <end position="412"/>
    </location>
</feature>
<accession>A0A3N4LGB0</accession>
<evidence type="ECO:0000313" key="3">
    <source>
        <dbReference type="Proteomes" id="UP000267821"/>
    </source>
</evidence>
<evidence type="ECO:0000313" key="2">
    <source>
        <dbReference type="EMBL" id="RPB20482.1"/>
    </source>
</evidence>
<feature type="region of interest" description="Disordered" evidence="1">
    <location>
        <begin position="1"/>
        <end position="130"/>
    </location>
</feature>
<sequence length="653" mass="72011">MQSEFSPSSPVSPLTPSPSDRPSQHFFTSIPTANNYPLPPKFPPRTSSLRGGIKQPIPSHPIPAHAQPALRYPPKTSTFTPPRSWNTCPPHSEYSVSITSTKSSPTQYPPSSCSPSPPLPPPLPPLATAPPSLPLRITTTLTTSLYVRLGRRQPRARRKLSKLISKGGSITHLPPRNGALPEVNNPYNYHHQFNSSPALAPLPHTWGSEGEELEEITPNPYSRSYLPKSLSNYALDRGIYSQVVGGEDTFILRRSVTQGSSSAASPVSSIPTKQIYLQHNMGKRNLKLLLALFQEHNTIIRIVRWLRRADLYSLVTVSKQVREGILLPPIRLGLDGPAQEKKNLLENFNRVTNGDNTDNESDRSYQISPLAPISPLEVRVGSMVISHSPGIGNGLGPHTEHQESKTTSDVNLLDRPWNDSGEFITTAQAFEDDTPSTPDLPLETEYAERLGRLVWLLTLAARCKTPHRQQQGKEKLKFCVWCGECVCAVCPAPYTAPNPSSIKLTALKLLQDCDISPYIPHSHRLRRLCFDCWRFSGSGRLNTGEPPTPDEAAKARNLLCTCKQGDEWVCPDCETGGRPLELDEFEDLAQSTDVERGQANSKCSCWVCGKKLGGGVSKWNTPAQGGMGYAGSRGEDIWRLCLWCGKRMMTQDG</sequence>
<proteinExistence type="predicted"/>
<feature type="compositionally biased region" description="Low complexity" evidence="1">
    <location>
        <begin position="103"/>
        <end position="114"/>
    </location>
</feature>
<keyword evidence="3" id="KW-1185">Reference proteome</keyword>
<name>A0A3N4LGB0_9PEZI</name>
<feature type="compositionally biased region" description="Polar residues" evidence="1">
    <location>
        <begin position="25"/>
        <end position="35"/>
    </location>
</feature>
<organism evidence="2 3">
    <name type="scientific">Terfezia boudieri ATCC MYA-4762</name>
    <dbReference type="NCBI Taxonomy" id="1051890"/>
    <lineage>
        <taxon>Eukaryota</taxon>
        <taxon>Fungi</taxon>
        <taxon>Dikarya</taxon>
        <taxon>Ascomycota</taxon>
        <taxon>Pezizomycotina</taxon>
        <taxon>Pezizomycetes</taxon>
        <taxon>Pezizales</taxon>
        <taxon>Pezizaceae</taxon>
        <taxon>Terfezia</taxon>
    </lineage>
</organism>
<feature type="compositionally biased region" description="Polar residues" evidence="1">
    <location>
        <begin position="75"/>
        <end position="102"/>
    </location>
</feature>
<dbReference type="AlphaFoldDB" id="A0A3N4LGB0"/>
<dbReference type="Proteomes" id="UP000267821">
    <property type="component" value="Unassembled WGS sequence"/>
</dbReference>
<gene>
    <name evidence="2" type="ORF">L211DRAFT_893414</name>
</gene>
<reference evidence="2 3" key="1">
    <citation type="journal article" date="2018" name="Nat. Ecol. Evol.">
        <title>Pezizomycetes genomes reveal the molecular basis of ectomycorrhizal truffle lifestyle.</title>
        <authorList>
            <person name="Murat C."/>
            <person name="Payen T."/>
            <person name="Noel B."/>
            <person name="Kuo A."/>
            <person name="Morin E."/>
            <person name="Chen J."/>
            <person name="Kohler A."/>
            <person name="Krizsan K."/>
            <person name="Balestrini R."/>
            <person name="Da Silva C."/>
            <person name="Montanini B."/>
            <person name="Hainaut M."/>
            <person name="Levati E."/>
            <person name="Barry K.W."/>
            <person name="Belfiori B."/>
            <person name="Cichocki N."/>
            <person name="Clum A."/>
            <person name="Dockter R.B."/>
            <person name="Fauchery L."/>
            <person name="Guy J."/>
            <person name="Iotti M."/>
            <person name="Le Tacon F."/>
            <person name="Lindquist E.A."/>
            <person name="Lipzen A."/>
            <person name="Malagnac F."/>
            <person name="Mello A."/>
            <person name="Molinier V."/>
            <person name="Miyauchi S."/>
            <person name="Poulain J."/>
            <person name="Riccioni C."/>
            <person name="Rubini A."/>
            <person name="Sitrit Y."/>
            <person name="Splivallo R."/>
            <person name="Traeger S."/>
            <person name="Wang M."/>
            <person name="Zifcakova L."/>
            <person name="Wipf D."/>
            <person name="Zambonelli A."/>
            <person name="Paolocci F."/>
            <person name="Nowrousian M."/>
            <person name="Ottonello S."/>
            <person name="Baldrian P."/>
            <person name="Spatafora J.W."/>
            <person name="Henrissat B."/>
            <person name="Nagy L.G."/>
            <person name="Aury J.M."/>
            <person name="Wincker P."/>
            <person name="Grigoriev I.V."/>
            <person name="Bonfante P."/>
            <person name="Martin F.M."/>
        </authorList>
    </citation>
    <scope>NUCLEOTIDE SEQUENCE [LARGE SCALE GENOMIC DNA]</scope>
    <source>
        <strain evidence="2 3">ATCC MYA-4762</strain>
    </source>
</reference>
<evidence type="ECO:0000256" key="1">
    <source>
        <dbReference type="SAM" id="MobiDB-lite"/>
    </source>
</evidence>
<dbReference type="OrthoDB" id="5419844at2759"/>
<feature type="compositionally biased region" description="Low complexity" evidence="1">
    <location>
        <begin position="1"/>
        <end position="18"/>
    </location>
</feature>
<dbReference type="EMBL" id="ML121571">
    <property type="protein sequence ID" value="RPB20482.1"/>
    <property type="molecule type" value="Genomic_DNA"/>
</dbReference>
<dbReference type="InParanoid" id="A0A3N4LGB0"/>
<feature type="compositionally biased region" description="Pro residues" evidence="1">
    <location>
        <begin position="115"/>
        <end position="130"/>
    </location>
</feature>